<evidence type="ECO:0000313" key="3">
    <source>
        <dbReference type="Proteomes" id="UP000242180"/>
    </source>
</evidence>
<protein>
    <submittedName>
        <fullName evidence="2">Uncharacterized protein</fullName>
    </submittedName>
</protein>
<feature type="compositionally biased region" description="Basic residues" evidence="1">
    <location>
        <begin position="403"/>
        <end position="417"/>
    </location>
</feature>
<sequence length="539" mass="61070">MGLLSFTKNKDKKTPLLARSASAATVQHLHRKRPSSPPPLPHRHSATEKLEKEEGDEERYNTEHTTNPQSDLANDFISSSAFRAIMATGDRQDLLEDILDELRPQCSDSQVHILPRSSSSTSSYNEPHRNSSLFDSDMVLPSPSKSAVVPRPSARRQRVPTPPPAMPSVPTPLAVDNAPPLPSHTRLPLRRHASSLARTEQGGSHHQHKDRHQAKDADFEHSSRERLNNNALRATPIIREPVAERQGHLCGEAKMTVEETRACEGMQRASPINQANKTSRHLLQQPTPSHHLPPTPPPEIPRLEKHIQTELEFMRQQRDLYSVPSMPTPHQHHQYHHQHNTSNNGNEMPSNASSCSSISSASCCCQHAHIIYYYYIPTCCCCPPPPPVPPPCRHYHHHVHSQLHNHHHHSYHNHNHHQQQQQQSPQQPTMNATRTAARPSSACCDRHKSLQHPVHPLTVTQEAHQLNGEPHSSQTQPQQHQQPMLPQYHHHGHFHNHSHSVHRHPHYCPSHHNRHRHNCSRSHCQHRHTADTASPTPAP</sequence>
<feature type="compositionally biased region" description="Basic and acidic residues" evidence="1">
    <location>
        <begin position="213"/>
        <end position="226"/>
    </location>
</feature>
<dbReference type="Proteomes" id="UP000242180">
    <property type="component" value="Unassembled WGS sequence"/>
</dbReference>
<dbReference type="AlphaFoldDB" id="A0A1X2HVH0"/>
<feature type="region of interest" description="Disordered" evidence="1">
    <location>
        <begin position="465"/>
        <end position="539"/>
    </location>
</feature>
<proteinExistence type="predicted"/>
<feature type="compositionally biased region" description="Low complexity" evidence="1">
    <location>
        <begin position="418"/>
        <end position="427"/>
    </location>
</feature>
<feature type="compositionally biased region" description="Basic residues" evidence="1">
    <location>
        <begin position="330"/>
        <end position="339"/>
    </location>
</feature>
<accession>A0A1X2HVH0</accession>
<feature type="compositionally biased region" description="Basic residues" evidence="1">
    <location>
        <begin position="488"/>
        <end position="527"/>
    </location>
</feature>
<reference evidence="2 3" key="1">
    <citation type="submission" date="2016-07" db="EMBL/GenBank/DDBJ databases">
        <title>Pervasive Adenine N6-methylation of Active Genes in Fungi.</title>
        <authorList>
            <consortium name="DOE Joint Genome Institute"/>
            <person name="Mondo S.J."/>
            <person name="Dannebaum R.O."/>
            <person name="Kuo R.C."/>
            <person name="Labutti K."/>
            <person name="Haridas S."/>
            <person name="Kuo A."/>
            <person name="Salamov A."/>
            <person name="Ahrendt S.R."/>
            <person name="Lipzen A."/>
            <person name="Sullivan W."/>
            <person name="Andreopoulos W.B."/>
            <person name="Clum A."/>
            <person name="Lindquist E."/>
            <person name="Daum C."/>
            <person name="Ramamoorthy G.K."/>
            <person name="Gryganskyi A."/>
            <person name="Culley D."/>
            <person name="Magnuson J.K."/>
            <person name="James T.Y."/>
            <person name="O'Malley M.A."/>
            <person name="Stajich J.E."/>
            <person name="Spatafora J.W."/>
            <person name="Visel A."/>
            <person name="Grigoriev I.V."/>
        </authorList>
    </citation>
    <scope>NUCLEOTIDE SEQUENCE [LARGE SCALE GENOMIC DNA]</scope>
    <source>
        <strain evidence="2 3">NRRL 2496</strain>
    </source>
</reference>
<organism evidence="2 3">
    <name type="scientific">Syncephalastrum racemosum</name>
    <name type="common">Filamentous fungus</name>
    <dbReference type="NCBI Taxonomy" id="13706"/>
    <lineage>
        <taxon>Eukaryota</taxon>
        <taxon>Fungi</taxon>
        <taxon>Fungi incertae sedis</taxon>
        <taxon>Mucoromycota</taxon>
        <taxon>Mucoromycotina</taxon>
        <taxon>Mucoromycetes</taxon>
        <taxon>Mucorales</taxon>
        <taxon>Syncephalastraceae</taxon>
        <taxon>Syncephalastrum</taxon>
    </lineage>
</organism>
<dbReference type="EMBL" id="MCGN01000001">
    <property type="protein sequence ID" value="ORZ03602.1"/>
    <property type="molecule type" value="Genomic_DNA"/>
</dbReference>
<keyword evidence="3" id="KW-1185">Reference proteome</keyword>
<evidence type="ECO:0000313" key="2">
    <source>
        <dbReference type="EMBL" id="ORZ03602.1"/>
    </source>
</evidence>
<name>A0A1X2HVH0_SYNRA</name>
<feature type="compositionally biased region" description="Pro residues" evidence="1">
    <location>
        <begin position="160"/>
        <end position="170"/>
    </location>
</feature>
<dbReference type="InParanoid" id="A0A1X2HVH0"/>
<feature type="region of interest" description="Disordered" evidence="1">
    <location>
        <begin position="327"/>
        <end position="348"/>
    </location>
</feature>
<feature type="region of interest" description="Disordered" evidence="1">
    <location>
        <begin position="1"/>
        <end position="74"/>
    </location>
</feature>
<feature type="region of interest" description="Disordered" evidence="1">
    <location>
        <begin position="403"/>
        <end position="444"/>
    </location>
</feature>
<dbReference type="OrthoDB" id="10626405at2759"/>
<gene>
    <name evidence="2" type="ORF">BCR43DRAFT_520716</name>
</gene>
<feature type="compositionally biased region" description="Polar residues" evidence="1">
    <location>
        <begin position="63"/>
        <end position="74"/>
    </location>
</feature>
<evidence type="ECO:0000256" key="1">
    <source>
        <dbReference type="SAM" id="MobiDB-lite"/>
    </source>
</evidence>
<feature type="region of interest" description="Disordered" evidence="1">
    <location>
        <begin position="109"/>
        <end position="226"/>
    </location>
</feature>
<feature type="compositionally biased region" description="Basic and acidic residues" evidence="1">
    <location>
        <begin position="45"/>
        <end position="62"/>
    </location>
</feature>
<feature type="compositionally biased region" description="Polar residues" evidence="1">
    <location>
        <begin position="109"/>
        <end position="134"/>
    </location>
</feature>
<feature type="compositionally biased region" description="Low complexity" evidence="1">
    <location>
        <begin position="470"/>
        <end position="487"/>
    </location>
</feature>
<comment type="caution">
    <text evidence="2">The sequence shown here is derived from an EMBL/GenBank/DDBJ whole genome shotgun (WGS) entry which is preliminary data.</text>
</comment>